<proteinExistence type="predicted"/>
<dbReference type="InParanoid" id="G2YTV3"/>
<accession>G2YTV3</accession>
<dbReference type="AlphaFoldDB" id="G2YTV3"/>
<organism evidence="1 2">
    <name type="scientific">Botryotinia fuckeliana (strain T4)</name>
    <name type="common">Noble rot fungus</name>
    <name type="synonym">Botrytis cinerea</name>
    <dbReference type="NCBI Taxonomy" id="999810"/>
    <lineage>
        <taxon>Eukaryota</taxon>
        <taxon>Fungi</taxon>
        <taxon>Dikarya</taxon>
        <taxon>Ascomycota</taxon>
        <taxon>Pezizomycotina</taxon>
        <taxon>Leotiomycetes</taxon>
        <taxon>Helotiales</taxon>
        <taxon>Sclerotiniaceae</taxon>
        <taxon>Botrytis</taxon>
    </lineage>
</organism>
<dbReference type="EMBL" id="FQ790352">
    <property type="protein sequence ID" value="CCD54863.1"/>
    <property type="molecule type" value="Genomic_DNA"/>
</dbReference>
<name>G2YTV3_BOTF4</name>
<protein>
    <submittedName>
        <fullName evidence="1">Uncharacterized protein</fullName>
    </submittedName>
</protein>
<evidence type="ECO:0000313" key="1">
    <source>
        <dbReference type="EMBL" id="CCD54863.1"/>
    </source>
</evidence>
<reference evidence="2" key="1">
    <citation type="journal article" date="2011" name="PLoS Genet.">
        <title>Genomic analysis of the necrotrophic fungal pathogens Sclerotinia sclerotiorum and Botrytis cinerea.</title>
        <authorList>
            <person name="Amselem J."/>
            <person name="Cuomo C.A."/>
            <person name="van Kan J.A."/>
            <person name="Viaud M."/>
            <person name="Benito E.P."/>
            <person name="Couloux A."/>
            <person name="Coutinho P.M."/>
            <person name="de Vries R.P."/>
            <person name="Dyer P.S."/>
            <person name="Fillinger S."/>
            <person name="Fournier E."/>
            <person name="Gout L."/>
            <person name="Hahn M."/>
            <person name="Kohn L."/>
            <person name="Lapalu N."/>
            <person name="Plummer K.M."/>
            <person name="Pradier J.M."/>
            <person name="Quevillon E."/>
            <person name="Sharon A."/>
            <person name="Simon A."/>
            <person name="ten Have A."/>
            <person name="Tudzynski B."/>
            <person name="Tudzynski P."/>
            <person name="Wincker P."/>
            <person name="Andrew M."/>
            <person name="Anthouard V."/>
            <person name="Beever R.E."/>
            <person name="Beffa R."/>
            <person name="Benoit I."/>
            <person name="Bouzid O."/>
            <person name="Brault B."/>
            <person name="Chen Z."/>
            <person name="Choquer M."/>
            <person name="Collemare J."/>
            <person name="Cotton P."/>
            <person name="Danchin E.G."/>
            <person name="Da Silva C."/>
            <person name="Gautier A."/>
            <person name="Giraud C."/>
            <person name="Giraud T."/>
            <person name="Gonzalez C."/>
            <person name="Grossetete S."/>
            <person name="Guldener U."/>
            <person name="Henrissat B."/>
            <person name="Howlett B.J."/>
            <person name="Kodira C."/>
            <person name="Kretschmer M."/>
            <person name="Lappartient A."/>
            <person name="Leroch M."/>
            <person name="Levis C."/>
            <person name="Mauceli E."/>
            <person name="Neuveglise C."/>
            <person name="Oeser B."/>
            <person name="Pearson M."/>
            <person name="Poulain J."/>
            <person name="Poussereau N."/>
            <person name="Quesneville H."/>
            <person name="Rascle C."/>
            <person name="Schumacher J."/>
            <person name="Segurens B."/>
            <person name="Sexton A."/>
            <person name="Silva E."/>
            <person name="Sirven C."/>
            <person name="Soanes D.M."/>
            <person name="Talbot N.J."/>
            <person name="Templeton M."/>
            <person name="Yandava C."/>
            <person name="Yarden O."/>
            <person name="Zeng Q."/>
            <person name="Rollins J.A."/>
            <person name="Lebrun M.H."/>
            <person name="Dickman M."/>
        </authorList>
    </citation>
    <scope>NUCLEOTIDE SEQUENCE [LARGE SCALE GENOMIC DNA]</scope>
    <source>
        <strain evidence="2">T4</strain>
    </source>
</reference>
<dbReference type="Proteomes" id="UP000008177">
    <property type="component" value="Unplaced contigs"/>
</dbReference>
<dbReference type="HOGENOM" id="CLU_3359591_0_0_1"/>
<sequence length="36" mass="4177">MGLGVIKPKTFPSTLLRITKCEGHKRLRTHSSEYYK</sequence>
<evidence type="ECO:0000313" key="2">
    <source>
        <dbReference type="Proteomes" id="UP000008177"/>
    </source>
</evidence>
<gene>
    <name evidence="1" type="ORF">BofuT4_uP161520.1</name>
</gene>